<name>A0A378JYG7_9GAMM</name>
<evidence type="ECO:0000313" key="2">
    <source>
        <dbReference type="Proteomes" id="UP000254040"/>
    </source>
</evidence>
<sequence>MRNIKKAPSVTFIYDATSGAEQRDKINALIKIQLF</sequence>
<dbReference type="Proteomes" id="UP000254040">
    <property type="component" value="Unassembled WGS sequence"/>
</dbReference>
<gene>
    <name evidence="1" type="ORF">NCTC12239_02022</name>
</gene>
<accession>A0A378JYG7</accession>
<reference evidence="1 2" key="1">
    <citation type="submission" date="2018-06" db="EMBL/GenBank/DDBJ databases">
        <authorList>
            <consortium name="Pathogen Informatics"/>
            <person name="Doyle S."/>
        </authorList>
    </citation>
    <scope>NUCLEOTIDE SEQUENCE [LARGE SCALE GENOMIC DNA]</scope>
    <source>
        <strain evidence="1 2">NCTC12239</strain>
    </source>
</reference>
<protein>
    <submittedName>
        <fullName evidence="1">Uncharacterized protein</fullName>
    </submittedName>
</protein>
<dbReference type="AlphaFoldDB" id="A0A378JYG7"/>
<dbReference type="EMBL" id="UGOG01000001">
    <property type="protein sequence ID" value="STX63080.1"/>
    <property type="molecule type" value="Genomic_DNA"/>
</dbReference>
<proteinExistence type="predicted"/>
<organism evidence="1 2">
    <name type="scientific">Legionella moravica</name>
    <dbReference type="NCBI Taxonomy" id="39962"/>
    <lineage>
        <taxon>Bacteria</taxon>
        <taxon>Pseudomonadati</taxon>
        <taxon>Pseudomonadota</taxon>
        <taxon>Gammaproteobacteria</taxon>
        <taxon>Legionellales</taxon>
        <taxon>Legionellaceae</taxon>
        <taxon>Legionella</taxon>
    </lineage>
</organism>
<evidence type="ECO:0000313" key="1">
    <source>
        <dbReference type="EMBL" id="STX63080.1"/>
    </source>
</evidence>